<dbReference type="GO" id="GO:0005739">
    <property type="term" value="C:mitochondrion"/>
    <property type="evidence" value="ECO:0007669"/>
    <property type="project" value="TreeGrafter"/>
</dbReference>
<dbReference type="AlphaFoldDB" id="A0A914Z138"/>
<dbReference type="PANTHER" id="PTHR21013:SF10">
    <property type="entry name" value="ATP SYNTHASE MITOCHONDRIAL F1 COMPLEX ASSEMBLY FACTOR 2"/>
    <property type="match status" value="1"/>
</dbReference>
<protein>
    <submittedName>
        <fullName evidence="2">ATP synthase mitochondrial F1 complex assembly factor 2</fullName>
    </submittedName>
</protein>
<dbReference type="PANTHER" id="PTHR21013">
    <property type="entry name" value="ATP SYNTHASE MITOCHONDRIAL F1 COMPLEX ASSEMBLY FACTOR 2/ATP12 PROTEIN, MITOCHONDRIAL PRECURSOR"/>
    <property type="match status" value="1"/>
</dbReference>
<evidence type="ECO:0000313" key="2">
    <source>
        <dbReference type="WBParaSite" id="PSU_v2.g5609.t1"/>
    </source>
</evidence>
<dbReference type="Pfam" id="PF07542">
    <property type="entry name" value="ATP12"/>
    <property type="match status" value="1"/>
</dbReference>
<dbReference type="SUPFAM" id="SSF160909">
    <property type="entry name" value="ATP12-like"/>
    <property type="match status" value="1"/>
</dbReference>
<dbReference type="GO" id="GO:0033615">
    <property type="term" value="P:mitochondrial proton-transporting ATP synthase complex assembly"/>
    <property type="evidence" value="ECO:0007669"/>
    <property type="project" value="TreeGrafter"/>
</dbReference>
<dbReference type="Proteomes" id="UP000887577">
    <property type="component" value="Unplaced"/>
</dbReference>
<dbReference type="WBParaSite" id="PSU_v2.g5609.t1">
    <property type="protein sequence ID" value="PSU_v2.g5609.t1"/>
    <property type="gene ID" value="PSU_v2.g5609"/>
</dbReference>
<accession>A0A914Z138</accession>
<name>A0A914Z138_9BILA</name>
<proteinExistence type="predicted"/>
<dbReference type="InterPro" id="IPR011419">
    <property type="entry name" value="ATP12_ATP_synth-F1-assembly"/>
</dbReference>
<sequence length="229" mass="26172">MCVKERWTRLFVCQPFIACVNSEPLALAIAQEWDAQQKFIHKSHMLLTGLAFTAMDNPFEDTKETLTSKIMEFFETDTLLYFDGETQNLEKQQNEKWGTVIKWANDNYGLDLRATNNLIDPPQVTDKCHENVKRWLLSNNIWALNGINYGTEAGKSILIMMALVAGRITATEAAELSRLEQMYQAKIWGNVEWSHDIEHQTLCSRLSASALFYYFTSNSDVTKKISATA</sequence>
<dbReference type="Gene3D" id="1.10.3580.10">
    <property type="entry name" value="ATP12 ATPase"/>
    <property type="match status" value="1"/>
</dbReference>
<reference evidence="2" key="1">
    <citation type="submission" date="2022-11" db="UniProtKB">
        <authorList>
            <consortium name="WormBaseParasite"/>
        </authorList>
    </citation>
    <scope>IDENTIFICATION</scope>
</reference>
<dbReference type="InterPro" id="IPR023335">
    <property type="entry name" value="ATP12_ortho_dom_sf"/>
</dbReference>
<organism evidence="1 2">
    <name type="scientific">Panagrolaimus superbus</name>
    <dbReference type="NCBI Taxonomy" id="310955"/>
    <lineage>
        <taxon>Eukaryota</taxon>
        <taxon>Metazoa</taxon>
        <taxon>Ecdysozoa</taxon>
        <taxon>Nematoda</taxon>
        <taxon>Chromadorea</taxon>
        <taxon>Rhabditida</taxon>
        <taxon>Tylenchina</taxon>
        <taxon>Panagrolaimomorpha</taxon>
        <taxon>Panagrolaimoidea</taxon>
        <taxon>Panagrolaimidae</taxon>
        <taxon>Panagrolaimus</taxon>
    </lineage>
</organism>
<keyword evidence="1" id="KW-1185">Reference proteome</keyword>
<evidence type="ECO:0000313" key="1">
    <source>
        <dbReference type="Proteomes" id="UP000887577"/>
    </source>
</evidence>